<dbReference type="EMBL" id="BARW01012848">
    <property type="protein sequence ID" value="GAI73883.1"/>
    <property type="molecule type" value="Genomic_DNA"/>
</dbReference>
<gene>
    <name evidence="1" type="ORF">S12H4_23945</name>
</gene>
<organism evidence="1">
    <name type="scientific">marine sediment metagenome</name>
    <dbReference type="NCBI Taxonomy" id="412755"/>
    <lineage>
        <taxon>unclassified sequences</taxon>
        <taxon>metagenomes</taxon>
        <taxon>ecological metagenomes</taxon>
    </lineage>
</organism>
<proteinExistence type="predicted"/>
<accession>X1R019</accession>
<evidence type="ECO:0000313" key="1">
    <source>
        <dbReference type="EMBL" id="GAI73883.1"/>
    </source>
</evidence>
<reference evidence="1" key="1">
    <citation type="journal article" date="2014" name="Front. Microbiol.">
        <title>High frequency of phylogenetically diverse reductive dehalogenase-homologous genes in deep subseafloor sedimentary metagenomes.</title>
        <authorList>
            <person name="Kawai M."/>
            <person name="Futagami T."/>
            <person name="Toyoda A."/>
            <person name="Takaki Y."/>
            <person name="Nishi S."/>
            <person name="Hori S."/>
            <person name="Arai W."/>
            <person name="Tsubouchi T."/>
            <person name="Morono Y."/>
            <person name="Uchiyama I."/>
            <person name="Ito T."/>
            <person name="Fujiyama A."/>
            <person name="Inagaki F."/>
            <person name="Takami H."/>
        </authorList>
    </citation>
    <scope>NUCLEOTIDE SEQUENCE</scope>
    <source>
        <strain evidence="1">Expedition CK06-06</strain>
    </source>
</reference>
<sequence length="30" mass="3516">LVIIGIVMAIVYLRVFKFNELIQEPKIDQL</sequence>
<protein>
    <submittedName>
        <fullName evidence="1">Uncharacterized protein</fullName>
    </submittedName>
</protein>
<comment type="caution">
    <text evidence="1">The sequence shown here is derived from an EMBL/GenBank/DDBJ whole genome shotgun (WGS) entry which is preliminary data.</text>
</comment>
<dbReference type="AlphaFoldDB" id="X1R019"/>
<feature type="non-terminal residue" evidence="1">
    <location>
        <position position="1"/>
    </location>
</feature>
<name>X1R019_9ZZZZ</name>